<organism evidence="1">
    <name type="scientific">Rhodanobacter sp. FW102-FHT14D07</name>
    <dbReference type="NCBI Taxonomy" id="3351462"/>
    <lineage>
        <taxon>Bacteria</taxon>
        <taxon>Pseudomonadati</taxon>
        <taxon>Pseudomonadota</taxon>
        <taxon>Gammaproteobacteria</taxon>
        <taxon>Lysobacterales</taxon>
        <taxon>Rhodanobacteraceae</taxon>
        <taxon>Rhodanobacter</taxon>
    </lineage>
</organism>
<gene>
    <name evidence="1" type="ORF">ACFYG5_02130</name>
</gene>
<dbReference type="Gene3D" id="3.40.1350.10">
    <property type="match status" value="1"/>
</dbReference>
<dbReference type="AlphaFoldDB" id="A0AB74UQZ3"/>
<evidence type="ECO:0000313" key="1">
    <source>
        <dbReference type="EMBL" id="XIA18965.1"/>
    </source>
</evidence>
<dbReference type="EMBL" id="CP170721">
    <property type="protein sequence ID" value="XIA18965.1"/>
    <property type="molecule type" value="Genomic_DNA"/>
</dbReference>
<sequence length="175" mass="18718">MVSKSSLLGAAGEHFVMCQLLRRDFIAALAPAGVPNADIIVSDDLGHRLSAIQVKSRVAKGSDGGWHMKAKHEEIVGASLFYVFVDFGDPEGHEPPICWVVPSAVVADVIRRSHAAWLAAPGKGGQAHQDGVLRRFLPDYDRKGLSIGCGAGWLDPYREGWEQLSPATAAATCSM</sequence>
<reference evidence="1" key="1">
    <citation type="submission" date="2024-10" db="EMBL/GenBank/DDBJ databases">
        <authorList>
            <person name="Lesea H.P."/>
            <person name="Kuehl J.V."/>
            <person name="Chandonia J.-M."/>
        </authorList>
    </citation>
    <scope>NUCLEOTIDE SEQUENCE</scope>
    <source>
        <strain evidence="1">FW102-FHT14D07</strain>
    </source>
</reference>
<evidence type="ECO:0008006" key="2">
    <source>
        <dbReference type="Google" id="ProtNLM"/>
    </source>
</evidence>
<protein>
    <recommendedName>
        <fullName evidence="2">PD(D/E)XK endonuclease domain-containing protein</fullName>
    </recommendedName>
</protein>
<dbReference type="InterPro" id="IPR011856">
    <property type="entry name" value="tRNA_endonuc-like_dom_sf"/>
</dbReference>
<dbReference type="GO" id="GO:0003676">
    <property type="term" value="F:nucleic acid binding"/>
    <property type="evidence" value="ECO:0007669"/>
    <property type="project" value="InterPro"/>
</dbReference>
<dbReference type="RefSeq" id="WP_395119847.1">
    <property type="nucleotide sequence ID" value="NZ_CP170721.1"/>
</dbReference>
<accession>A0AB74UQZ3</accession>
<name>A0AB74UQZ3_9GAMM</name>
<proteinExistence type="predicted"/>